<comment type="caution">
    <text evidence="3">The sequence shown here is derived from an EMBL/GenBank/DDBJ whole genome shotgun (WGS) entry which is preliminary data.</text>
</comment>
<dbReference type="GO" id="GO:0031241">
    <property type="term" value="C:periplasmic side of cell outer membrane"/>
    <property type="evidence" value="ECO:0007669"/>
    <property type="project" value="TreeGrafter"/>
</dbReference>
<dbReference type="PROSITE" id="PS51257">
    <property type="entry name" value="PROKAR_LIPOPROTEIN"/>
    <property type="match status" value="1"/>
</dbReference>
<protein>
    <recommendedName>
        <fullName evidence="1">Penicillin-binding protein activator LpoB</fullName>
    </recommendedName>
</protein>
<dbReference type="GO" id="GO:0030234">
    <property type="term" value="F:enzyme regulator activity"/>
    <property type="evidence" value="ECO:0007669"/>
    <property type="project" value="TreeGrafter"/>
</dbReference>
<dbReference type="Proteomes" id="UP000563426">
    <property type="component" value="Unassembled WGS sequence"/>
</dbReference>
<sequence length="203" mass="22451">MNTRRLLLSALVAVSLAGCGGPRAFTRGTYEDPNTIEMLGDRFNENDLQLIAKKMAESLASSPRFVQAPPQGQPLPIVLVGKLRNSTSEHIDMRSLADKIQTALAQTGRFALVDQAARQDIAEEYEYQQSGYVNPNAAKAPGQQASVDFLMTGDLASIIQEVGRDKLVYYKMTAKLNDVRTGTLAWTDEKQIRKKFEKQGVSW</sequence>
<gene>
    <name evidence="3" type="primary">lpoB</name>
    <name evidence="3" type="ORF">HMI49_34535</name>
</gene>
<evidence type="ECO:0000313" key="3">
    <source>
        <dbReference type="EMBL" id="NOK38329.1"/>
    </source>
</evidence>
<name>A0A3A8HMT8_9BACT</name>
<accession>A0A3A8HMT8</accession>
<evidence type="ECO:0000256" key="2">
    <source>
        <dbReference type="SAM" id="SignalP"/>
    </source>
</evidence>
<dbReference type="Gene3D" id="3.40.50.10610">
    <property type="entry name" value="ABC-type transport auxiliary lipoprotein component"/>
    <property type="match status" value="1"/>
</dbReference>
<dbReference type="PANTHER" id="PTHR40593">
    <property type="entry name" value="PENICILLIN-BINDING PROTEIN ACTIVATOR LPOB"/>
    <property type="match status" value="1"/>
</dbReference>
<keyword evidence="2" id="KW-0732">Signal</keyword>
<evidence type="ECO:0000256" key="1">
    <source>
        <dbReference type="NCBIfam" id="TIGR02722"/>
    </source>
</evidence>
<feature type="signal peptide" evidence="2">
    <location>
        <begin position="1"/>
        <end position="24"/>
    </location>
</feature>
<reference evidence="3 4" key="1">
    <citation type="submission" date="2020-05" db="EMBL/GenBank/DDBJ databases">
        <authorList>
            <person name="Whitworth D."/>
        </authorList>
    </citation>
    <scope>NUCLEOTIDE SEQUENCE [LARGE SCALE GENOMIC DNA]</scope>
    <source>
        <strain evidence="3 4">AB043B</strain>
    </source>
</reference>
<dbReference type="Pfam" id="PF13036">
    <property type="entry name" value="LpoB"/>
    <property type="match status" value="1"/>
</dbReference>
<dbReference type="NCBIfam" id="TIGR02722">
    <property type="entry name" value="lp"/>
    <property type="match status" value="1"/>
</dbReference>
<dbReference type="RefSeq" id="WP_120528882.1">
    <property type="nucleotide sequence ID" value="NZ_JABFJV010000308.1"/>
</dbReference>
<keyword evidence="4" id="KW-1185">Reference proteome</keyword>
<organism evidence="3 4">
    <name type="scientific">Corallococcus exercitus</name>
    <dbReference type="NCBI Taxonomy" id="2316736"/>
    <lineage>
        <taxon>Bacteria</taxon>
        <taxon>Pseudomonadati</taxon>
        <taxon>Myxococcota</taxon>
        <taxon>Myxococcia</taxon>
        <taxon>Myxococcales</taxon>
        <taxon>Cystobacterineae</taxon>
        <taxon>Myxococcaceae</taxon>
        <taxon>Corallococcus</taxon>
    </lineage>
</organism>
<dbReference type="OrthoDB" id="9803653at2"/>
<dbReference type="EMBL" id="JABFJV010000308">
    <property type="protein sequence ID" value="NOK38329.1"/>
    <property type="molecule type" value="Genomic_DNA"/>
</dbReference>
<dbReference type="GO" id="GO:0009252">
    <property type="term" value="P:peptidoglycan biosynthetic process"/>
    <property type="evidence" value="ECO:0007669"/>
    <property type="project" value="TreeGrafter"/>
</dbReference>
<proteinExistence type="predicted"/>
<evidence type="ECO:0000313" key="4">
    <source>
        <dbReference type="Proteomes" id="UP000563426"/>
    </source>
</evidence>
<feature type="chain" id="PRO_5044075950" description="Penicillin-binding protein activator LpoB" evidence="2">
    <location>
        <begin position="25"/>
        <end position="203"/>
    </location>
</feature>
<dbReference type="PANTHER" id="PTHR40593:SF1">
    <property type="entry name" value="PENICILLIN-BINDING PROTEIN ACTIVATOR LPOB"/>
    <property type="match status" value="1"/>
</dbReference>
<dbReference type="InterPro" id="IPR014094">
    <property type="entry name" value="LpoB"/>
</dbReference>
<dbReference type="AlphaFoldDB" id="A0A3A8HMT8"/>